<reference evidence="9 10" key="1">
    <citation type="submission" date="2023-08" db="EMBL/GenBank/DDBJ databases">
        <title>Arthrobacter horti sp. nov., isolated from forest soil.</title>
        <authorList>
            <person name="Park M."/>
        </authorList>
    </citation>
    <scope>NUCLEOTIDE SEQUENCE [LARGE SCALE GENOMIC DNA]</scope>
    <source>
        <strain evidence="9 10">YJM1</strain>
    </source>
</reference>
<evidence type="ECO:0000256" key="6">
    <source>
        <dbReference type="SAM" id="MobiDB-lite"/>
    </source>
</evidence>
<feature type="region of interest" description="Disordered" evidence="6">
    <location>
        <begin position="62"/>
        <end position="155"/>
    </location>
</feature>
<evidence type="ECO:0000256" key="1">
    <source>
        <dbReference type="ARBA" id="ARBA00004651"/>
    </source>
</evidence>
<keyword evidence="3 7" id="KW-0812">Transmembrane</keyword>
<feature type="domain" description="Cardiolipin synthase N-terminal" evidence="8">
    <location>
        <begin position="12"/>
        <end position="57"/>
    </location>
</feature>
<organism evidence="9 10">
    <name type="scientific">Arthrobacter horti</name>
    <dbReference type="NCBI Taxonomy" id="3068273"/>
    <lineage>
        <taxon>Bacteria</taxon>
        <taxon>Bacillati</taxon>
        <taxon>Actinomycetota</taxon>
        <taxon>Actinomycetes</taxon>
        <taxon>Micrococcales</taxon>
        <taxon>Micrococcaceae</taxon>
        <taxon>Arthrobacter</taxon>
    </lineage>
</organism>
<evidence type="ECO:0000256" key="3">
    <source>
        <dbReference type="ARBA" id="ARBA00022692"/>
    </source>
</evidence>
<keyword evidence="4 7" id="KW-1133">Transmembrane helix</keyword>
<dbReference type="Pfam" id="PF13396">
    <property type="entry name" value="PLDc_N"/>
    <property type="match status" value="1"/>
</dbReference>
<dbReference type="InterPro" id="IPR027379">
    <property type="entry name" value="CLS_N"/>
</dbReference>
<feature type="transmembrane region" description="Helical" evidence="7">
    <location>
        <begin position="35"/>
        <end position="55"/>
    </location>
</feature>
<evidence type="ECO:0000256" key="2">
    <source>
        <dbReference type="ARBA" id="ARBA00022475"/>
    </source>
</evidence>
<comment type="subcellular location">
    <subcellularLocation>
        <location evidence="1">Cell membrane</location>
        <topology evidence="1">Multi-pass membrane protein</topology>
    </subcellularLocation>
</comment>
<keyword evidence="2" id="KW-1003">Cell membrane</keyword>
<keyword evidence="5 7" id="KW-0472">Membrane</keyword>
<comment type="caution">
    <text evidence="9">The sequence shown here is derived from an EMBL/GenBank/DDBJ whole genome shotgun (WGS) entry which is preliminary data.</text>
</comment>
<keyword evidence="10" id="KW-1185">Reference proteome</keyword>
<sequence>MPRVIITVLLVAVWIYAIIDCIRSEPDEVRGVPKGVWIVVLILLPLIGAVLWFALGRPRISAASAGGRPAQNRGPAAGSGPVGPDDDPQFLRNLEQQRRNQAEAKRLEDLRRELEQRERENKERRPRDGEDGAPGENGPGQNGTGPHQDGPHRNS</sequence>
<evidence type="ECO:0000313" key="10">
    <source>
        <dbReference type="Proteomes" id="UP001232725"/>
    </source>
</evidence>
<evidence type="ECO:0000313" key="9">
    <source>
        <dbReference type="EMBL" id="MDP5227529.1"/>
    </source>
</evidence>
<gene>
    <name evidence="9" type="ORF">Q9R02_10225</name>
</gene>
<evidence type="ECO:0000256" key="7">
    <source>
        <dbReference type="SAM" id="Phobius"/>
    </source>
</evidence>
<dbReference type="Proteomes" id="UP001232725">
    <property type="component" value="Unassembled WGS sequence"/>
</dbReference>
<evidence type="ECO:0000256" key="5">
    <source>
        <dbReference type="ARBA" id="ARBA00023136"/>
    </source>
</evidence>
<feature type="compositionally biased region" description="Basic and acidic residues" evidence="6">
    <location>
        <begin position="95"/>
        <end position="130"/>
    </location>
</feature>
<evidence type="ECO:0000259" key="8">
    <source>
        <dbReference type="Pfam" id="PF13396"/>
    </source>
</evidence>
<evidence type="ECO:0000256" key="4">
    <source>
        <dbReference type="ARBA" id="ARBA00022989"/>
    </source>
</evidence>
<accession>A0ABT9IPL9</accession>
<name>A0ABT9IPL9_9MICC</name>
<proteinExistence type="predicted"/>
<dbReference type="RefSeq" id="WP_305996582.1">
    <property type="nucleotide sequence ID" value="NZ_JAVALS010000006.1"/>
</dbReference>
<protein>
    <submittedName>
        <fullName evidence="9">PLDc N-terminal domain-containing protein</fullName>
    </submittedName>
</protein>
<dbReference type="EMBL" id="JAVALS010000006">
    <property type="protein sequence ID" value="MDP5227529.1"/>
    <property type="molecule type" value="Genomic_DNA"/>
</dbReference>